<dbReference type="InterPro" id="IPR045633">
    <property type="entry name" value="DUF6414"/>
</dbReference>
<dbReference type="STRING" id="33036.HMPREF3200_00674"/>
<dbReference type="PATRIC" id="fig|33036.3.peg.671"/>
<evidence type="ECO:0000313" key="2">
    <source>
        <dbReference type="Proteomes" id="UP000070383"/>
    </source>
</evidence>
<comment type="caution">
    <text evidence="1">The sequence shown here is derived from an EMBL/GenBank/DDBJ whole genome shotgun (WGS) entry which is preliminary data.</text>
</comment>
<protein>
    <submittedName>
        <fullName evidence="1">Uncharacterized protein</fullName>
    </submittedName>
</protein>
<gene>
    <name evidence="1" type="ORF">HMPREF3200_00674</name>
</gene>
<sequence>MQIFVLIAFFQSCRLGGIIIFGNVIYYDDKKISEYYSVILGQQSLKVKEYEILSDKSTKLNLKFFGGDLKGSKKYTAEVQESLLYNCDNFEKSLNGRDDFFDFTTKEFDIQTIGRGNIIKFNGYMFVPPEFDITQTIQRFKPFLLDSISSEIVNETEKQVFKTFFESTDTKIPIILELDDALMCSKLISPNMLIEYEDLEEFEELEITIVARVTSTSLVGKNKPFYDPLKDFMKLNRSLRRSIGERTEGLYEIYTDQDYKTIEVLAIYQ</sequence>
<dbReference type="Pfam" id="PF19952">
    <property type="entry name" value="DUF6414"/>
    <property type="match status" value="1"/>
</dbReference>
<proteinExistence type="predicted"/>
<organism evidence="1 2">
    <name type="scientific">Anaerococcus tetradius</name>
    <dbReference type="NCBI Taxonomy" id="33036"/>
    <lineage>
        <taxon>Bacteria</taxon>
        <taxon>Bacillati</taxon>
        <taxon>Bacillota</taxon>
        <taxon>Tissierellia</taxon>
        <taxon>Tissierellales</taxon>
        <taxon>Peptoniphilaceae</taxon>
        <taxon>Anaerococcus</taxon>
    </lineage>
</organism>
<evidence type="ECO:0000313" key="1">
    <source>
        <dbReference type="EMBL" id="KWZ78536.1"/>
    </source>
</evidence>
<dbReference type="Proteomes" id="UP000070383">
    <property type="component" value="Unassembled WGS sequence"/>
</dbReference>
<reference evidence="2" key="1">
    <citation type="submission" date="2016-01" db="EMBL/GenBank/DDBJ databases">
        <authorList>
            <person name="Mitreva M."/>
            <person name="Pepin K.H."/>
            <person name="Mihindukulasuriya K.A."/>
            <person name="Fulton R."/>
            <person name="Fronick C."/>
            <person name="O'Laughlin M."/>
            <person name="Miner T."/>
            <person name="Herter B."/>
            <person name="Rosa B.A."/>
            <person name="Cordes M."/>
            <person name="Tomlinson C."/>
            <person name="Wollam A."/>
            <person name="Palsikar V.B."/>
            <person name="Mardis E.R."/>
            <person name="Wilson R.K."/>
        </authorList>
    </citation>
    <scope>NUCLEOTIDE SEQUENCE [LARGE SCALE GENOMIC DNA]</scope>
    <source>
        <strain evidence="2">MJR8151</strain>
    </source>
</reference>
<name>A0A133KG70_9FIRM</name>
<keyword evidence="2" id="KW-1185">Reference proteome</keyword>
<accession>A0A133KG70</accession>
<dbReference type="EMBL" id="LRPM01000023">
    <property type="protein sequence ID" value="KWZ78536.1"/>
    <property type="molecule type" value="Genomic_DNA"/>
</dbReference>
<dbReference type="AlphaFoldDB" id="A0A133KG70"/>
<dbReference type="RefSeq" id="WP_197416325.1">
    <property type="nucleotide sequence ID" value="NZ_KQ955266.1"/>
</dbReference>